<dbReference type="Proteomes" id="UP000567795">
    <property type="component" value="Unassembled WGS sequence"/>
</dbReference>
<dbReference type="AlphaFoldDB" id="A0A852ZY98"/>
<keyword evidence="3" id="KW-1185">Reference proteome</keyword>
<evidence type="ECO:0000313" key="2">
    <source>
        <dbReference type="EMBL" id="NYI07035.1"/>
    </source>
</evidence>
<dbReference type="EMBL" id="JACBZD010000001">
    <property type="protein sequence ID" value="NYI07035.1"/>
    <property type="molecule type" value="Genomic_DNA"/>
</dbReference>
<evidence type="ECO:0000313" key="3">
    <source>
        <dbReference type="Proteomes" id="UP000567795"/>
    </source>
</evidence>
<organism evidence="2 3">
    <name type="scientific">Allostreptomyces psammosilenae</name>
    <dbReference type="NCBI Taxonomy" id="1892865"/>
    <lineage>
        <taxon>Bacteria</taxon>
        <taxon>Bacillati</taxon>
        <taxon>Actinomycetota</taxon>
        <taxon>Actinomycetes</taxon>
        <taxon>Kitasatosporales</taxon>
        <taxon>Streptomycetaceae</taxon>
        <taxon>Allostreptomyces</taxon>
    </lineage>
</organism>
<name>A0A852ZY98_9ACTN</name>
<protein>
    <submittedName>
        <fullName evidence="2">Uncharacterized protein</fullName>
    </submittedName>
</protein>
<proteinExistence type="predicted"/>
<reference evidence="2 3" key="1">
    <citation type="submission" date="2020-07" db="EMBL/GenBank/DDBJ databases">
        <title>Sequencing the genomes of 1000 actinobacteria strains.</title>
        <authorList>
            <person name="Klenk H.-P."/>
        </authorList>
    </citation>
    <scope>NUCLEOTIDE SEQUENCE [LARGE SCALE GENOMIC DNA]</scope>
    <source>
        <strain evidence="2 3">DSM 42178</strain>
    </source>
</reference>
<feature type="region of interest" description="Disordered" evidence="1">
    <location>
        <begin position="73"/>
        <end position="98"/>
    </location>
</feature>
<dbReference type="RefSeq" id="WP_179815520.1">
    <property type="nucleotide sequence ID" value="NZ_JACBZD010000001.1"/>
</dbReference>
<sequence>MSVPEPTPATRWRCAQCGNLTRFDVTRTTRAVEYVHVDLAGEAKVEERKILRDELESVRCRWCNTADQVELVERPGAEPFNESDDPGADTASRTSGEA</sequence>
<evidence type="ECO:0000256" key="1">
    <source>
        <dbReference type="SAM" id="MobiDB-lite"/>
    </source>
</evidence>
<accession>A0A852ZY98</accession>
<comment type="caution">
    <text evidence="2">The sequence shown here is derived from an EMBL/GenBank/DDBJ whole genome shotgun (WGS) entry which is preliminary data.</text>
</comment>
<gene>
    <name evidence="2" type="ORF">FHU37_003978</name>
</gene>